<keyword evidence="1" id="KW-0812">Transmembrane</keyword>
<reference evidence="2 3" key="1">
    <citation type="submission" date="2020-11" db="EMBL/GenBank/DDBJ databases">
        <title>Actinomyces sp. ZJ750.</title>
        <authorList>
            <person name="Zhou J."/>
        </authorList>
    </citation>
    <scope>NUCLEOTIDE SEQUENCE [LARGE SCALE GENOMIC DNA]</scope>
    <source>
        <strain evidence="2 3">ZJ750</strain>
    </source>
</reference>
<dbReference type="KEGG" id="arep:ID810_03475"/>
<organism evidence="2 3">
    <name type="scientific">Actinomyces respiraculi</name>
    <dbReference type="NCBI Taxonomy" id="2744574"/>
    <lineage>
        <taxon>Bacteria</taxon>
        <taxon>Bacillati</taxon>
        <taxon>Actinomycetota</taxon>
        <taxon>Actinomycetes</taxon>
        <taxon>Actinomycetales</taxon>
        <taxon>Actinomycetaceae</taxon>
        <taxon>Actinomyces</taxon>
    </lineage>
</organism>
<keyword evidence="1" id="KW-0472">Membrane</keyword>
<proteinExistence type="predicted"/>
<name>A0A7T0LLL4_9ACTO</name>
<dbReference type="AlphaFoldDB" id="A0A7T0LLL4"/>
<gene>
    <name evidence="2" type="ORF">ID810_03475</name>
</gene>
<evidence type="ECO:0000256" key="1">
    <source>
        <dbReference type="SAM" id="Phobius"/>
    </source>
</evidence>
<dbReference type="Proteomes" id="UP000594637">
    <property type="component" value="Chromosome"/>
</dbReference>
<sequence>MTDIIPFAVGVVGVVALIGFALLVGEAVSRYFQSHLERSDPQPWQHFPAVSRYILLVILTPLLVFFIYAFFLTSSTPSDRLPIAVLILMVAAGYGYALHVASYRIRIYEGIFQIRSLFRNIDFTADDVAETTEESLGNQAIFRVRLKSGKRVSIDYNKLNLGEFRQVFQEKMRRRTKKRK</sequence>
<protein>
    <submittedName>
        <fullName evidence="2">Uncharacterized protein</fullName>
    </submittedName>
</protein>
<feature type="transmembrane region" description="Helical" evidence="1">
    <location>
        <begin position="83"/>
        <end position="105"/>
    </location>
</feature>
<accession>A0A7T0LLL4</accession>
<dbReference type="RefSeq" id="WP_166855143.1">
    <property type="nucleotide sequence ID" value="NZ_CP063989.1"/>
</dbReference>
<keyword evidence="1" id="KW-1133">Transmembrane helix</keyword>
<feature type="transmembrane region" description="Helical" evidence="1">
    <location>
        <begin position="53"/>
        <end position="71"/>
    </location>
</feature>
<dbReference type="EMBL" id="CP063989">
    <property type="protein sequence ID" value="QPL06019.1"/>
    <property type="molecule type" value="Genomic_DNA"/>
</dbReference>
<feature type="transmembrane region" description="Helical" evidence="1">
    <location>
        <begin position="6"/>
        <end position="32"/>
    </location>
</feature>
<keyword evidence="3" id="KW-1185">Reference proteome</keyword>
<evidence type="ECO:0000313" key="3">
    <source>
        <dbReference type="Proteomes" id="UP000594637"/>
    </source>
</evidence>
<evidence type="ECO:0000313" key="2">
    <source>
        <dbReference type="EMBL" id="QPL06019.1"/>
    </source>
</evidence>